<keyword evidence="1" id="KW-0732">Signal</keyword>
<feature type="signal peptide" evidence="1">
    <location>
        <begin position="1"/>
        <end position="25"/>
    </location>
</feature>
<organism evidence="2 3">
    <name type="scientific">Clostridium tertium</name>
    <dbReference type="NCBI Taxonomy" id="1559"/>
    <lineage>
        <taxon>Bacteria</taxon>
        <taxon>Bacillati</taxon>
        <taxon>Bacillota</taxon>
        <taxon>Clostridia</taxon>
        <taxon>Eubacteriales</taxon>
        <taxon>Clostridiaceae</taxon>
        <taxon>Clostridium</taxon>
    </lineage>
</organism>
<dbReference type="Proteomes" id="UP001141183">
    <property type="component" value="Unassembled WGS sequence"/>
</dbReference>
<comment type="caution">
    <text evidence="2">The sequence shown here is derived from an EMBL/GenBank/DDBJ whole genome shotgun (WGS) entry which is preliminary data.</text>
</comment>
<feature type="chain" id="PRO_5040776129" evidence="1">
    <location>
        <begin position="26"/>
        <end position="104"/>
    </location>
</feature>
<keyword evidence="3" id="KW-1185">Reference proteome</keyword>
<name>A0A9X4B025_9CLOT</name>
<dbReference type="EMBL" id="JAMRYU010000008">
    <property type="protein sequence ID" value="MDC4240245.1"/>
    <property type="molecule type" value="Genomic_DNA"/>
</dbReference>
<proteinExistence type="predicted"/>
<gene>
    <name evidence="2" type="ORF">NE398_08705</name>
</gene>
<dbReference type="RefSeq" id="WP_008678548.1">
    <property type="nucleotide sequence ID" value="NZ_CABKOG010000003.1"/>
</dbReference>
<accession>A0A9X4B025</accession>
<protein>
    <submittedName>
        <fullName evidence="2">Uncharacterized protein</fullName>
    </submittedName>
</protein>
<evidence type="ECO:0000256" key="1">
    <source>
        <dbReference type="SAM" id="SignalP"/>
    </source>
</evidence>
<evidence type="ECO:0000313" key="2">
    <source>
        <dbReference type="EMBL" id="MDC4240245.1"/>
    </source>
</evidence>
<sequence length="104" mass="11815">MKKSIFVFIISLSLFFSTSTQSTYAINLFEEGVYQASDLNFSPQNKYTVQNISESNSVYLQVFDENQILVQSIRLTPKSDKFNLTALLPDYRIVIVGKGNVFIS</sequence>
<dbReference type="AlphaFoldDB" id="A0A9X4B025"/>
<reference evidence="2" key="1">
    <citation type="submission" date="2022-05" db="EMBL/GenBank/DDBJ databases">
        <title>Draft genome sequence of Clostridium tertium strain CP3 isolated from Peru.</title>
        <authorList>
            <person name="Hurtado R."/>
            <person name="Lima L."/>
            <person name="Sousa T."/>
            <person name="Jaiswal A.K."/>
            <person name="Tiwari S."/>
            <person name="Maturrano L."/>
            <person name="Brenig B."/>
            <person name="Azevedo V."/>
        </authorList>
    </citation>
    <scope>NUCLEOTIDE SEQUENCE</scope>
    <source>
        <strain evidence="2">CP3</strain>
    </source>
</reference>
<evidence type="ECO:0000313" key="3">
    <source>
        <dbReference type="Proteomes" id="UP001141183"/>
    </source>
</evidence>